<reference evidence="2" key="1">
    <citation type="submission" date="2023-07" db="EMBL/GenBank/DDBJ databases">
        <authorList>
            <person name="Yue Y."/>
        </authorList>
    </citation>
    <scope>NUCLEOTIDE SEQUENCE [LARGE SCALE GENOMIC DNA]</scope>
    <source>
        <strain evidence="2">D23</strain>
    </source>
</reference>
<proteinExistence type="predicted"/>
<evidence type="ECO:0000313" key="2">
    <source>
        <dbReference type="Proteomes" id="UP001198901"/>
    </source>
</evidence>
<name>A0ABS7XU21_9FLAO</name>
<dbReference type="EMBL" id="JAIUJR010000009">
    <property type="protein sequence ID" value="MCA0133525.1"/>
    <property type="molecule type" value="Genomic_DNA"/>
</dbReference>
<accession>A0ABS7XU21</accession>
<dbReference type="Proteomes" id="UP001198901">
    <property type="component" value="Unassembled WGS sequence"/>
</dbReference>
<keyword evidence="2" id="KW-1185">Reference proteome</keyword>
<evidence type="ECO:0000313" key="1">
    <source>
        <dbReference type="EMBL" id="MCA0133525.1"/>
    </source>
</evidence>
<dbReference type="Pfam" id="PF16444">
    <property type="entry name" value="DUF5041"/>
    <property type="match status" value="1"/>
</dbReference>
<gene>
    <name evidence="1" type="ORF">LBU54_13090</name>
</gene>
<protein>
    <recommendedName>
        <fullName evidence="3">GLPGLI family protein</fullName>
    </recommendedName>
</protein>
<dbReference type="InterPro" id="IPR032222">
    <property type="entry name" value="DUF5041"/>
</dbReference>
<evidence type="ECO:0008006" key="3">
    <source>
        <dbReference type="Google" id="ProtNLM"/>
    </source>
</evidence>
<comment type="caution">
    <text evidence="1">The sequence shown here is derived from an EMBL/GenBank/DDBJ whole genome shotgun (WGS) entry which is preliminary data.</text>
</comment>
<organism evidence="1 2">
    <name type="scientific">Winogradskyella alexanderae</name>
    <dbReference type="NCBI Taxonomy" id="2877123"/>
    <lineage>
        <taxon>Bacteria</taxon>
        <taxon>Pseudomonadati</taxon>
        <taxon>Bacteroidota</taxon>
        <taxon>Flavobacteriia</taxon>
        <taxon>Flavobacteriales</taxon>
        <taxon>Flavobacteriaceae</taxon>
        <taxon>Winogradskyella</taxon>
    </lineage>
</organism>
<sequence>MKQLFLIILLFFVGSSLYSQENRIEYNPDKDDNDLAAFMNMMGFDYHKFEMKSKQPAFINVYVDEYLNDKLINHFDHIAANKDSIPKDYFNLVFTKLNAKLFTLKVYTLSKNDSIEQVQFRIGELGLFRKLRVNRKTFDYSWKLTEFTNNIGPKIELNKKIPILYYATALQQNIDESTVNAFCSIPNILNNRNLIENQGKIKHFFEIGIELVEKIE</sequence>
<dbReference type="RefSeq" id="WP_224530622.1">
    <property type="nucleotide sequence ID" value="NZ_JAIUJR010000009.1"/>
</dbReference>